<evidence type="ECO:0008006" key="4">
    <source>
        <dbReference type="Google" id="ProtNLM"/>
    </source>
</evidence>
<keyword evidence="1" id="KW-0732">Signal</keyword>
<accession>A0A1M7HSH6</accession>
<protein>
    <recommendedName>
        <fullName evidence="4">Lipoprotein</fullName>
    </recommendedName>
</protein>
<sequence length="122" mass="12367">MNGRRRAVLVAAALLALGGCSDAAGGTGAGGRDCAWQLHYDGRLYVMAPGQESAKVVPHQGDPVGQGYFDGCQDGGGAEPRQPVGVYRVAGVDPTLAVITQDDVIAVTDPAHVPAPLAMPSS</sequence>
<evidence type="ECO:0000313" key="3">
    <source>
        <dbReference type="Proteomes" id="UP000184111"/>
    </source>
</evidence>
<dbReference type="EMBL" id="FRBI01000010">
    <property type="protein sequence ID" value="SHM31077.1"/>
    <property type="molecule type" value="Genomic_DNA"/>
</dbReference>
<dbReference type="Pfam" id="PF19797">
    <property type="entry name" value="DUF6281"/>
    <property type="match status" value="1"/>
</dbReference>
<dbReference type="Proteomes" id="UP000184111">
    <property type="component" value="Unassembled WGS sequence"/>
</dbReference>
<name>A0A1M7HSH6_9ACTN</name>
<dbReference type="RefSeq" id="WP_143172519.1">
    <property type="nucleotide sequence ID" value="NZ_FRBI01000010.1"/>
</dbReference>
<evidence type="ECO:0000256" key="1">
    <source>
        <dbReference type="SAM" id="SignalP"/>
    </source>
</evidence>
<reference evidence="2 3" key="1">
    <citation type="submission" date="2016-11" db="EMBL/GenBank/DDBJ databases">
        <authorList>
            <person name="Jaros S."/>
            <person name="Januszkiewicz K."/>
            <person name="Wedrychowicz H."/>
        </authorList>
    </citation>
    <scope>NUCLEOTIDE SEQUENCE [LARGE SCALE GENOMIC DNA]</scope>
    <source>
        <strain evidence="2 3">CGMCC 4.2025</strain>
    </source>
</reference>
<feature type="signal peptide" evidence="1">
    <location>
        <begin position="1"/>
        <end position="23"/>
    </location>
</feature>
<gene>
    <name evidence="2" type="ORF">SAMN05216499_11019</name>
</gene>
<dbReference type="InterPro" id="IPR046248">
    <property type="entry name" value="DUF6281"/>
</dbReference>
<organism evidence="2 3">
    <name type="scientific">Actinacidiphila paucisporea</name>
    <dbReference type="NCBI Taxonomy" id="310782"/>
    <lineage>
        <taxon>Bacteria</taxon>
        <taxon>Bacillati</taxon>
        <taxon>Actinomycetota</taxon>
        <taxon>Actinomycetes</taxon>
        <taxon>Kitasatosporales</taxon>
        <taxon>Streptomycetaceae</taxon>
        <taxon>Actinacidiphila</taxon>
    </lineage>
</organism>
<evidence type="ECO:0000313" key="2">
    <source>
        <dbReference type="EMBL" id="SHM31077.1"/>
    </source>
</evidence>
<dbReference type="PROSITE" id="PS51257">
    <property type="entry name" value="PROKAR_LIPOPROTEIN"/>
    <property type="match status" value="1"/>
</dbReference>
<feature type="chain" id="PRO_5009926627" description="Lipoprotein" evidence="1">
    <location>
        <begin position="24"/>
        <end position="122"/>
    </location>
</feature>
<keyword evidence="3" id="KW-1185">Reference proteome</keyword>
<proteinExistence type="predicted"/>
<dbReference type="AlphaFoldDB" id="A0A1M7HSH6"/>